<dbReference type="Proteomes" id="UP000198553">
    <property type="component" value="Unassembled WGS sequence"/>
</dbReference>
<proteinExistence type="predicted"/>
<evidence type="ECO:0000256" key="1">
    <source>
        <dbReference type="SAM" id="Phobius"/>
    </source>
</evidence>
<accession>A0A1H8KX09</accession>
<feature type="transmembrane region" description="Helical" evidence="1">
    <location>
        <begin position="80"/>
        <end position="100"/>
    </location>
</feature>
<keyword evidence="1" id="KW-0812">Transmembrane</keyword>
<feature type="transmembrane region" description="Helical" evidence="1">
    <location>
        <begin position="53"/>
        <end position="74"/>
    </location>
</feature>
<dbReference type="AlphaFoldDB" id="A0A1H8KX09"/>
<reference evidence="3" key="1">
    <citation type="submission" date="2016-10" db="EMBL/GenBank/DDBJ databases">
        <authorList>
            <person name="Varghese N."/>
            <person name="Submissions S."/>
        </authorList>
    </citation>
    <scope>NUCLEOTIDE SEQUENCE [LARGE SCALE GENOMIC DNA]</scope>
    <source>
        <strain evidence="3">B48,IBRC-M 10115,DSM 25386,CECT 8001</strain>
    </source>
</reference>
<organism evidence="2 3">
    <name type="scientific">Mesobacillus persicus</name>
    <dbReference type="NCBI Taxonomy" id="930146"/>
    <lineage>
        <taxon>Bacteria</taxon>
        <taxon>Bacillati</taxon>
        <taxon>Bacillota</taxon>
        <taxon>Bacilli</taxon>
        <taxon>Bacillales</taxon>
        <taxon>Bacillaceae</taxon>
        <taxon>Mesobacillus</taxon>
    </lineage>
</organism>
<gene>
    <name evidence="2" type="ORF">SAMN05192533_13410</name>
</gene>
<dbReference type="EMBL" id="FOBW01000034">
    <property type="protein sequence ID" value="SEN97462.1"/>
    <property type="molecule type" value="Genomic_DNA"/>
</dbReference>
<keyword evidence="3" id="KW-1185">Reference proteome</keyword>
<dbReference type="RefSeq" id="WP_244532701.1">
    <property type="nucleotide sequence ID" value="NZ_FOBW01000034.1"/>
</dbReference>
<protein>
    <submittedName>
        <fullName evidence="2">Uncharacterized protein</fullName>
    </submittedName>
</protein>
<keyword evidence="1" id="KW-1133">Transmembrane helix</keyword>
<name>A0A1H8KX09_9BACI</name>
<sequence>MEPNTQMSHKTELTTKKEGSLRNLFYGIGLFIFAGLALTLVTNPIASYKAKEFLLFIVGSAVLYFLLVSVYFIGGLWRKVFYISCLLLFGFSLFMIFYLATHGTAH</sequence>
<evidence type="ECO:0000313" key="3">
    <source>
        <dbReference type="Proteomes" id="UP000198553"/>
    </source>
</evidence>
<keyword evidence="1" id="KW-0472">Membrane</keyword>
<feature type="transmembrane region" description="Helical" evidence="1">
    <location>
        <begin position="24"/>
        <end position="41"/>
    </location>
</feature>
<evidence type="ECO:0000313" key="2">
    <source>
        <dbReference type="EMBL" id="SEN97462.1"/>
    </source>
</evidence>